<dbReference type="EC" id="5.1.1.7" evidence="3 8"/>
<feature type="binding site" evidence="8">
    <location>
        <begin position="75"/>
        <end position="76"/>
    </location>
    <ligand>
        <name>substrate</name>
    </ligand>
</feature>
<comment type="caution">
    <text evidence="8">Lacks conserved residue(s) required for the propagation of feature annotation.</text>
</comment>
<proteinExistence type="inferred from homology"/>
<evidence type="ECO:0000256" key="4">
    <source>
        <dbReference type="ARBA" id="ARBA00022605"/>
    </source>
</evidence>
<dbReference type="EMBL" id="AP025591">
    <property type="protein sequence ID" value="BDG04218.1"/>
    <property type="molecule type" value="Genomic_DNA"/>
</dbReference>
<feature type="binding site" evidence="8">
    <location>
        <position position="151"/>
    </location>
    <ligand>
        <name>substrate</name>
    </ligand>
</feature>
<feature type="active site" description="Proton donor" evidence="8">
    <location>
        <position position="74"/>
    </location>
</feature>
<sequence>MRRVPLSFVKYHGLGNDFVVVEGPLVDADRARRICDRRRGIGADGLVTILPPRTPGAVAFMHIYNSDGSVAAMCGNAIRCLARHLVDHRGVAGPTLVIDTDSGPKTCTVHRGAGGAVEAVSVEMGPARLLGDQDFDVDGEVHRSVRVSMGNPHAVLFEEPARERARSLGPRIERLVDGGVNVGFARPGPDGIDLVVWERGAGLTDACGTGACAAAVASASRGKVRAGAPVPVRLPGGTLLVTVAPDLVGVTMRGPAERVFAGEADL</sequence>
<feature type="site" description="Could be important to modulate the pK values of the two catalytic cysteine residues" evidence="8">
    <location>
        <position position="153"/>
    </location>
</feature>
<evidence type="ECO:0000256" key="9">
    <source>
        <dbReference type="PROSITE-ProRule" id="PRU10125"/>
    </source>
</evidence>
<keyword evidence="11" id="KW-1185">Reference proteome</keyword>
<dbReference type="NCBIfam" id="TIGR00652">
    <property type="entry name" value="DapF"/>
    <property type="match status" value="1"/>
</dbReference>
<keyword evidence="6 8" id="KW-0413">Isomerase</keyword>
<evidence type="ECO:0000256" key="5">
    <source>
        <dbReference type="ARBA" id="ARBA00023154"/>
    </source>
</evidence>
<feature type="active site" description="Proton acceptor" evidence="8">
    <location>
        <position position="207"/>
    </location>
</feature>
<comment type="function">
    <text evidence="8">Catalyzes the stereoinversion of LL-2,6-diaminopimelate (L,L-DAP) to meso-diaminopimelate (meso-DAP), a precursor of L-lysine and an essential component of the bacterial peptidoglycan.</text>
</comment>
<evidence type="ECO:0000256" key="1">
    <source>
        <dbReference type="ARBA" id="ARBA00005196"/>
    </source>
</evidence>
<keyword evidence="4 8" id="KW-0028">Amino-acid biosynthesis</keyword>
<feature type="binding site" evidence="8">
    <location>
        <position position="65"/>
    </location>
    <ligand>
        <name>substrate</name>
    </ligand>
</feature>
<dbReference type="HAMAP" id="MF_00197">
    <property type="entry name" value="DAP_epimerase"/>
    <property type="match status" value="1"/>
</dbReference>
<feature type="binding site" evidence="8">
    <location>
        <position position="181"/>
    </location>
    <ligand>
        <name>substrate</name>
    </ligand>
</feature>
<dbReference type="Proteomes" id="UP001162891">
    <property type="component" value="Chromosome"/>
</dbReference>
<organism evidence="10 11">
    <name type="scientific">Anaeromyxobacter oryzae</name>
    <dbReference type="NCBI Taxonomy" id="2918170"/>
    <lineage>
        <taxon>Bacteria</taxon>
        <taxon>Pseudomonadati</taxon>
        <taxon>Myxococcota</taxon>
        <taxon>Myxococcia</taxon>
        <taxon>Myxococcales</taxon>
        <taxon>Cystobacterineae</taxon>
        <taxon>Anaeromyxobacteraceae</taxon>
        <taxon>Anaeromyxobacter</taxon>
    </lineage>
</organism>
<feature type="active site" evidence="9">
    <location>
        <position position="74"/>
    </location>
</feature>
<comment type="pathway">
    <text evidence="1 8">Amino-acid biosynthesis; L-lysine biosynthesis via DAP pathway; DL-2,6-diaminopimelate from LL-2,6-diaminopimelate: step 1/1.</text>
</comment>
<feature type="binding site" evidence="8">
    <location>
        <begin position="198"/>
        <end position="199"/>
    </location>
    <ligand>
        <name>substrate</name>
    </ligand>
</feature>
<dbReference type="PANTHER" id="PTHR31689">
    <property type="entry name" value="DIAMINOPIMELATE EPIMERASE, CHLOROPLASTIC"/>
    <property type="match status" value="1"/>
</dbReference>
<dbReference type="PROSITE" id="PS01326">
    <property type="entry name" value="DAP_EPIMERASE"/>
    <property type="match status" value="1"/>
</dbReference>
<reference evidence="11" key="1">
    <citation type="journal article" date="2022" name="Int. J. Syst. Evol. Microbiol.">
        <title>Anaeromyxobacter oryzae sp. nov., Anaeromyxobacter diazotrophicus sp. nov. and Anaeromyxobacter paludicola sp. nov., isolated from paddy soils.</title>
        <authorList>
            <person name="Itoh H."/>
            <person name="Xu Z."/>
            <person name="Mise K."/>
            <person name="Masuda Y."/>
            <person name="Ushijima N."/>
            <person name="Hayakawa C."/>
            <person name="Shiratori Y."/>
            <person name="Senoo K."/>
        </authorList>
    </citation>
    <scope>NUCLEOTIDE SEQUENCE [LARGE SCALE GENOMIC DNA]</scope>
    <source>
        <strain evidence="11">Red232</strain>
    </source>
</reference>
<comment type="subcellular location">
    <subcellularLocation>
        <location evidence="8">Cytoplasm</location>
    </subcellularLocation>
</comment>
<evidence type="ECO:0000313" key="11">
    <source>
        <dbReference type="Proteomes" id="UP001162891"/>
    </source>
</evidence>
<feature type="binding site" evidence="8">
    <location>
        <position position="16"/>
    </location>
    <ligand>
        <name>substrate</name>
    </ligand>
</feature>
<evidence type="ECO:0000256" key="2">
    <source>
        <dbReference type="ARBA" id="ARBA00010219"/>
    </source>
</evidence>
<dbReference type="SUPFAM" id="SSF54506">
    <property type="entry name" value="Diaminopimelate epimerase-like"/>
    <property type="match status" value="2"/>
</dbReference>
<keyword evidence="8" id="KW-0963">Cytoplasm</keyword>
<accession>A0ABM7WXH5</accession>
<keyword evidence="5 8" id="KW-0457">Lysine biosynthesis</keyword>
<protein>
    <recommendedName>
        <fullName evidence="3 8">Diaminopimelate epimerase</fullName>
        <shortName evidence="8">DAP epimerase</shortName>
        <ecNumber evidence="3 8">5.1.1.7</ecNumber>
    </recommendedName>
    <alternativeName>
        <fullName evidence="8">PLP-independent amino acid racemase</fullName>
    </alternativeName>
</protein>
<evidence type="ECO:0000313" key="10">
    <source>
        <dbReference type="EMBL" id="BDG04218.1"/>
    </source>
</evidence>
<dbReference type="InterPro" id="IPR001653">
    <property type="entry name" value="DAP_epimerase_DapF"/>
</dbReference>
<dbReference type="RefSeq" id="WP_248362534.1">
    <property type="nucleotide sequence ID" value="NZ_AP025591.1"/>
</dbReference>
<comment type="subunit">
    <text evidence="8">Homodimer.</text>
</comment>
<comment type="catalytic activity">
    <reaction evidence="7 8">
        <text>(2S,6S)-2,6-diaminopimelate = meso-2,6-diaminopimelate</text>
        <dbReference type="Rhea" id="RHEA:15393"/>
        <dbReference type="ChEBI" id="CHEBI:57609"/>
        <dbReference type="ChEBI" id="CHEBI:57791"/>
        <dbReference type="EC" id="5.1.1.7"/>
    </reaction>
</comment>
<dbReference type="InterPro" id="IPR018510">
    <property type="entry name" value="DAP_epimerase_AS"/>
</dbReference>
<feature type="binding site" evidence="8">
    <location>
        <begin position="208"/>
        <end position="209"/>
    </location>
    <ligand>
        <name>substrate</name>
    </ligand>
</feature>
<gene>
    <name evidence="8 10" type="primary">dapF</name>
    <name evidence="10" type="ORF">AMOR_32140</name>
</gene>
<evidence type="ECO:0000256" key="6">
    <source>
        <dbReference type="ARBA" id="ARBA00023235"/>
    </source>
</evidence>
<name>A0ABM7WXH5_9BACT</name>
<evidence type="ECO:0000256" key="7">
    <source>
        <dbReference type="ARBA" id="ARBA00051712"/>
    </source>
</evidence>
<evidence type="ECO:0000256" key="3">
    <source>
        <dbReference type="ARBA" id="ARBA00013080"/>
    </source>
</evidence>
<evidence type="ECO:0000256" key="8">
    <source>
        <dbReference type="HAMAP-Rule" id="MF_00197"/>
    </source>
</evidence>
<dbReference type="PANTHER" id="PTHR31689:SF0">
    <property type="entry name" value="DIAMINOPIMELATE EPIMERASE"/>
    <property type="match status" value="1"/>
</dbReference>
<feature type="site" description="Could be important to modulate the pK values of the two catalytic cysteine residues" evidence="8">
    <location>
        <position position="198"/>
    </location>
</feature>
<dbReference type="Pfam" id="PF01678">
    <property type="entry name" value="DAP_epimerase"/>
    <property type="match status" value="2"/>
</dbReference>
<comment type="similarity">
    <text evidence="2 8">Belongs to the diaminopimelate epimerase family.</text>
</comment>
<dbReference type="Gene3D" id="3.10.310.10">
    <property type="entry name" value="Diaminopimelate Epimerase, Chain A, domain 1"/>
    <property type="match status" value="2"/>
</dbReference>